<name>A0ACB7TB19_HYAAI</name>
<organism evidence="1 2">
    <name type="scientific">Hyalomma asiaticum</name>
    <name type="common">Tick</name>
    <dbReference type="NCBI Taxonomy" id="266040"/>
    <lineage>
        <taxon>Eukaryota</taxon>
        <taxon>Metazoa</taxon>
        <taxon>Ecdysozoa</taxon>
        <taxon>Arthropoda</taxon>
        <taxon>Chelicerata</taxon>
        <taxon>Arachnida</taxon>
        <taxon>Acari</taxon>
        <taxon>Parasitiformes</taxon>
        <taxon>Ixodida</taxon>
        <taxon>Ixodoidea</taxon>
        <taxon>Ixodidae</taxon>
        <taxon>Hyalomminae</taxon>
        <taxon>Hyalomma</taxon>
    </lineage>
</organism>
<sequence>MPAQVPLAKPQPPRKKAPQAIQRPPVETKSVQQASQGTSVWSGKSLSGSKRAETSTNGADSGLTIKDFTEIQTGTKDKAITQPLGPTSSTEEFETSPKLHETEAPKMLGPEALLCIYGRRTTSDDVMASDGLCDYAFYDSLYADDRNKLCTGRPFKNDLETFMNVAATYSKTTSGIAFAFAYLNAVERDLKNRNPSPLTMFWSSTIFHVGVLDTPESPKRTKWQQTIDMLRKIDNLLETQRAKGQFAVTAFAVPYPDVDWSLALLQYFSRGDTIAAGAVMIISITCIATSLVVIFAILQSKPADDDAPPGDAGDPTRGDEGQATVPTLQVPREILIVTSVSSSKHAAGMTSAIMTPVIQTTATVTTTTTTETTTPDDYHGKGDHNHNRNDHPGKDYCHGQDDPHGEGDDCGRDDHASRGNHRGKRYDGRDDDNRNDHPRNSLGEVNRQPLLCTMGATTYLPLMKPHDGLCDYLFFDSIYKRGISTFDPPDEIDNDLYIFVEKRKGYRTTAFGISFSYKLKGDHTSTDFGIAVFDVEYEDFANTCHFANSRGSFSRLKAIRQVMDFFRANFKTPSDTAACLRLAL</sequence>
<evidence type="ECO:0000313" key="2">
    <source>
        <dbReference type="Proteomes" id="UP000821845"/>
    </source>
</evidence>
<protein>
    <submittedName>
        <fullName evidence="1">Uncharacterized protein</fullName>
    </submittedName>
</protein>
<keyword evidence="2" id="KW-1185">Reference proteome</keyword>
<evidence type="ECO:0000313" key="1">
    <source>
        <dbReference type="EMBL" id="KAH6943323.1"/>
    </source>
</evidence>
<reference evidence="1" key="1">
    <citation type="submission" date="2020-05" db="EMBL/GenBank/DDBJ databases">
        <title>Large-scale comparative analyses of tick genomes elucidate their genetic diversity and vector capacities.</title>
        <authorList>
            <person name="Jia N."/>
            <person name="Wang J."/>
            <person name="Shi W."/>
            <person name="Du L."/>
            <person name="Sun Y."/>
            <person name="Zhan W."/>
            <person name="Jiang J."/>
            <person name="Wang Q."/>
            <person name="Zhang B."/>
            <person name="Ji P."/>
            <person name="Sakyi L.B."/>
            <person name="Cui X."/>
            <person name="Yuan T."/>
            <person name="Jiang B."/>
            <person name="Yang W."/>
            <person name="Lam T.T.-Y."/>
            <person name="Chang Q."/>
            <person name="Ding S."/>
            <person name="Wang X."/>
            <person name="Zhu J."/>
            <person name="Ruan X."/>
            <person name="Zhao L."/>
            <person name="Wei J."/>
            <person name="Que T."/>
            <person name="Du C."/>
            <person name="Cheng J."/>
            <person name="Dai P."/>
            <person name="Han X."/>
            <person name="Huang E."/>
            <person name="Gao Y."/>
            <person name="Liu J."/>
            <person name="Shao H."/>
            <person name="Ye R."/>
            <person name="Li L."/>
            <person name="Wei W."/>
            <person name="Wang X."/>
            <person name="Wang C."/>
            <person name="Yang T."/>
            <person name="Huo Q."/>
            <person name="Li W."/>
            <person name="Guo W."/>
            <person name="Chen H."/>
            <person name="Zhou L."/>
            <person name="Ni X."/>
            <person name="Tian J."/>
            <person name="Zhou Y."/>
            <person name="Sheng Y."/>
            <person name="Liu T."/>
            <person name="Pan Y."/>
            <person name="Xia L."/>
            <person name="Li J."/>
            <person name="Zhao F."/>
            <person name="Cao W."/>
        </authorList>
    </citation>
    <scope>NUCLEOTIDE SEQUENCE</scope>
    <source>
        <strain evidence="1">Hyas-2018</strain>
    </source>
</reference>
<accession>A0ACB7TB19</accession>
<dbReference type="Proteomes" id="UP000821845">
    <property type="component" value="Chromosome 10"/>
</dbReference>
<proteinExistence type="predicted"/>
<gene>
    <name evidence="1" type="ORF">HPB50_019463</name>
</gene>
<dbReference type="EMBL" id="CM023490">
    <property type="protein sequence ID" value="KAH6943323.1"/>
    <property type="molecule type" value="Genomic_DNA"/>
</dbReference>
<comment type="caution">
    <text evidence="1">The sequence shown here is derived from an EMBL/GenBank/DDBJ whole genome shotgun (WGS) entry which is preliminary data.</text>
</comment>